<dbReference type="Proteomes" id="UP000095401">
    <property type="component" value="Chromosome"/>
</dbReference>
<proteinExistence type="predicted"/>
<dbReference type="KEGG" id="aprs:BI364_10030"/>
<evidence type="ECO:0000313" key="2">
    <source>
        <dbReference type="Proteomes" id="UP000095401"/>
    </source>
</evidence>
<evidence type="ECO:0000313" key="1">
    <source>
        <dbReference type="EMBL" id="AOU98252.1"/>
    </source>
</evidence>
<protein>
    <submittedName>
        <fullName evidence="1">Uncharacterized protein</fullName>
    </submittedName>
</protein>
<organism evidence="1 2">
    <name type="scientific">Acidihalobacter yilgarnensis</name>
    <dbReference type="NCBI Taxonomy" id="2819280"/>
    <lineage>
        <taxon>Bacteria</taxon>
        <taxon>Pseudomonadati</taxon>
        <taxon>Pseudomonadota</taxon>
        <taxon>Gammaproteobacteria</taxon>
        <taxon>Chromatiales</taxon>
        <taxon>Ectothiorhodospiraceae</taxon>
        <taxon>Acidihalobacter</taxon>
    </lineage>
</organism>
<dbReference type="AlphaFoldDB" id="A0A1D8IP66"/>
<sequence>MCVVHDDGSETFGDHNWTDVSSCKCPRCGYEATVAEFSDETYAVLSPEKKMRRFVESIADLPLWEWDCDQGRPTAECEGPDGGYIESHQALMNYIEAARLLLKEIGDV</sequence>
<name>A0A1D8IP66_9GAMM</name>
<accession>A0A1D8IP66</accession>
<reference evidence="2" key="1">
    <citation type="submission" date="2016-09" db="EMBL/GenBank/DDBJ databases">
        <title>Acidihalobacter prosperus F5.</title>
        <authorList>
            <person name="Khaleque H.N."/>
            <person name="Ramsay J.P."/>
            <person name="Kaksonen A.H."/>
            <person name="Boxall N.J."/>
            <person name="Watkin E.L.J."/>
        </authorList>
    </citation>
    <scope>NUCLEOTIDE SEQUENCE [LARGE SCALE GENOMIC DNA]</scope>
    <source>
        <strain evidence="2">F5</strain>
    </source>
</reference>
<keyword evidence="2" id="KW-1185">Reference proteome</keyword>
<gene>
    <name evidence="1" type="ORF">BI364_10030</name>
</gene>
<dbReference type="EMBL" id="CP017415">
    <property type="protein sequence ID" value="AOU98252.1"/>
    <property type="molecule type" value="Genomic_DNA"/>
</dbReference>